<reference evidence="3" key="1">
    <citation type="submission" date="2021-10" db="EMBL/GenBank/DDBJ databases">
        <title>De novo Genome Assembly of Clathrus columnatus (Basidiomycota, Fungi) Using Illumina and Nanopore Sequence Data.</title>
        <authorList>
            <person name="Ogiso-Tanaka E."/>
            <person name="Itagaki H."/>
            <person name="Hosoya T."/>
            <person name="Hosaka K."/>
        </authorList>
    </citation>
    <scope>NUCLEOTIDE SEQUENCE</scope>
    <source>
        <strain evidence="3">MO-923</strain>
    </source>
</reference>
<evidence type="ECO:0000256" key="2">
    <source>
        <dbReference type="SAM" id="MobiDB-lite"/>
    </source>
</evidence>
<comment type="caution">
    <text evidence="3">The sequence shown here is derived from an EMBL/GenBank/DDBJ whole genome shotgun (WGS) entry which is preliminary data.</text>
</comment>
<proteinExistence type="predicted"/>
<accession>A0AAV5A598</accession>
<protein>
    <submittedName>
        <fullName evidence="3">Uncharacterized protein</fullName>
    </submittedName>
</protein>
<feature type="compositionally biased region" description="Basic and acidic residues" evidence="2">
    <location>
        <begin position="456"/>
        <end position="483"/>
    </location>
</feature>
<evidence type="ECO:0000313" key="3">
    <source>
        <dbReference type="EMBL" id="GJJ08643.1"/>
    </source>
</evidence>
<name>A0AAV5A598_9AGAM</name>
<organism evidence="3 4">
    <name type="scientific">Clathrus columnatus</name>
    <dbReference type="NCBI Taxonomy" id="1419009"/>
    <lineage>
        <taxon>Eukaryota</taxon>
        <taxon>Fungi</taxon>
        <taxon>Dikarya</taxon>
        <taxon>Basidiomycota</taxon>
        <taxon>Agaricomycotina</taxon>
        <taxon>Agaricomycetes</taxon>
        <taxon>Phallomycetidae</taxon>
        <taxon>Phallales</taxon>
        <taxon>Clathraceae</taxon>
        <taxon>Clathrus</taxon>
    </lineage>
</organism>
<dbReference type="Gene3D" id="1.10.287.1490">
    <property type="match status" value="1"/>
</dbReference>
<feature type="region of interest" description="Disordered" evidence="2">
    <location>
        <begin position="333"/>
        <end position="501"/>
    </location>
</feature>
<dbReference type="AlphaFoldDB" id="A0AAV5A598"/>
<feature type="coiled-coil region" evidence="1">
    <location>
        <begin position="19"/>
        <end position="82"/>
    </location>
</feature>
<feature type="compositionally biased region" description="Basic and acidic residues" evidence="2">
    <location>
        <begin position="385"/>
        <end position="400"/>
    </location>
</feature>
<sequence length="549" mass="63219">MSITTSNFLSNQGPANARIAAQETQIAELVKRTQDFERTIHDLQRQLDLEKERGIEAVKQIRDKWKVENQQWHDNLEIAQERHRLATLDARLIVENERCFRLKDKELLIQESIARLVKEYNITTLQVKQTELLSQVDALEDQVDAQREELAQILMKHETELSDLKTKLDRAGSHHQEQTEEIKTLIEDKRKYQVEISDLHSSTKASSKQVDRLSLQVESLRTQNTALETRNKELQHQIDKWQTLEGKGEKEMEEHRKRRIEVEVRVKELEVEVEQMGKDARGAHKKISKLEAALLEAQEQIEQTRQEVEQAQTETIEAEKKAAKWEQQVEKLKTALETEKVRTTELQKREKERLKVAKSKGHSSNEDSASEQGRDDDEPGKPSVSRKEDQMKKKNDESRRKVTRKEKKTFQASKDSDKDTKRDDGGVTANSDTIEPEEEDKETNAKIRMKKRGKGKEKEKSAEQQPKKGLKAEESSTAHKNVETDIEDEQPAKKKRRKINMKGVFANPPGFSFSETGDGALDIPSVLSPVKEGQQVPARFGTLGSMLRY</sequence>
<dbReference type="Proteomes" id="UP001050691">
    <property type="component" value="Unassembled WGS sequence"/>
</dbReference>
<gene>
    <name evidence="3" type="ORF">Clacol_002862</name>
</gene>
<keyword evidence="1" id="KW-0175">Coiled coil</keyword>
<feature type="compositionally biased region" description="Basic and acidic residues" evidence="2">
    <location>
        <begin position="414"/>
        <end position="425"/>
    </location>
</feature>
<keyword evidence="4" id="KW-1185">Reference proteome</keyword>
<dbReference type="EMBL" id="BPWL01000003">
    <property type="protein sequence ID" value="GJJ08643.1"/>
    <property type="molecule type" value="Genomic_DNA"/>
</dbReference>
<evidence type="ECO:0000256" key="1">
    <source>
        <dbReference type="SAM" id="Coils"/>
    </source>
</evidence>
<feature type="compositionally biased region" description="Basic and acidic residues" evidence="2">
    <location>
        <begin position="333"/>
        <end position="355"/>
    </location>
</feature>
<evidence type="ECO:0000313" key="4">
    <source>
        <dbReference type="Proteomes" id="UP001050691"/>
    </source>
</evidence>